<dbReference type="AlphaFoldDB" id="A0A3B0C5R6"/>
<dbReference type="InterPro" id="IPR029010">
    <property type="entry name" value="ThuA-like"/>
</dbReference>
<comment type="caution">
    <text evidence="2">The sequence shown here is derived from an EMBL/GenBank/DDBJ whole genome shotgun (WGS) entry which is preliminary data.</text>
</comment>
<reference evidence="2 3" key="1">
    <citation type="submission" date="2018-10" db="EMBL/GenBank/DDBJ databases">
        <title>Ulvibacterium marinum gen. nov., sp. nov., a novel marine bacterium of the family Flavobacteriaceae, isolated from a culture of the green alga Ulva prolifera.</title>
        <authorList>
            <person name="Zhang Z."/>
        </authorList>
    </citation>
    <scope>NUCLEOTIDE SEQUENCE [LARGE SCALE GENOMIC DNA]</scope>
    <source>
        <strain evidence="2 3">CCMM003</strain>
    </source>
</reference>
<sequence>MKKIYTLLLLALLMACGQKTEKKETEKTVEEPKQLLTFEGKGDTGKHIVLISGDEEYRSEEALPQLAKILSRHHGFTCTVLFAQNPDKPGIVDANYLKNIPGLEALNTADAIVLFTRFRALPDEQMKYIDDYLKAGKPIVAIRTATHAFNFTEEDSTSSYSHYSNAYKGDMTEWTDGFGRLILGEKWHTHHGHHKHQSTRGVIPQESTKHPITNGIENGEIWGSTDVYGVRLPLPGDAQHVVLGQVVNRKGEYDENDLFYGMRPTDEEIADVNDKGMKVNETLMPIAWTKSYQIPNGKMGKAFTSTIGSSSDLMNEGVRRLLINGVFWALDMTVPEKANVNLVGTYNPSAYGFQADDYWLEKRLKIEDLE</sequence>
<dbReference type="Gene3D" id="3.40.50.880">
    <property type="match status" value="1"/>
</dbReference>
<dbReference type="InterPro" id="IPR029062">
    <property type="entry name" value="Class_I_gatase-like"/>
</dbReference>
<gene>
    <name evidence="2" type="ORF">D7Z94_12860</name>
</gene>
<evidence type="ECO:0000313" key="2">
    <source>
        <dbReference type="EMBL" id="RKN81775.1"/>
    </source>
</evidence>
<protein>
    <recommendedName>
        <fullName evidence="1">ThuA-like domain-containing protein</fullName>
    </recommendedName>
</protein>
<name>A0A3B0C5R6_9FLAO</name>
<dbReference type="SUPFAM" id="SSF52317">
    <property type="entry name" value="Class I glutamine amidotransferase-like"/>
    <property type="match status" value="1"/>
</dbReference>
<dbReference type="EMBL" id="RBCJ01000002">
    <property type="protein sequence ID" value="RKN81775.1"/>
    <property type="molecule type" value="Genomic_DNA"/>
</dbReference>
<dbReference type="OrthoDB" id="189183at2"/>
<feature type="domain" description="ThuA-like" evidence="1">
    <location>
        <begin position="100"/>
        <end position="329"/>
    </location>
</feature>
<accession>A0A3B0C5R6</accession>
<keyword evidence="3" id="KW-1185">Reference proteome</keyword>
<dbReference type="Pfam" id="PF06283">
    <property type="entry name" value="ThuA"/>
    <property type="match status" value="1"/>
</dbReference>
<dbReference type="RefSeq" id="WP_120711929.1">
    <property type="nucleotide sequence ID" value="NZ_RBCJ01000002.1"/>
</dbReference>
<proteinExistence type="predicted"/>
<organism evidence="2 3">
    <name type="scientific">Ulvibacterium marinum</name>
    <dbReference type="NCBI Taxonomy" id="2419782"/>
    <lineage>
        <taxon>Bacteria</taxon>
        <taxon>Pseudomonadati</taxon>
        <taxon>Bacteroidota</taxon>
        <taxon>Flavobacteriia</taxon>
        <taxon>Flavobacteriales</taxon>
        <taxon>Flavobacteriaceae</taxon>
        <taxon>Ulvibacterium</taxon>
    </lineage>
</organism>
<evidence type="ECO:0000259" key="1">
    <source>
        <dbReference type="Pfam" id="PF06283"/>
    </source>
</evidence>
<dbReference type="PROSITE" id="PS51257">
    <property type="entry name" value="PROKAR_LIPOPROTEIN"/>
    <property type="match status" value="1"/>
</dbReference>
<evidence type="ECO:0000313" key="3">
    <source>
        <dbReference type="Proteomes" id="UP000276603"/>
    </source>
</evidence>
<dbReference type="Proteomes" id="UP000276603">
    <property type="component" value="Unassembled WGS sequence"/>
</dbReference>